<feature type="domain" description="HTH tetR-type" evidence="5">
    <location>
        <begin position="9"/>
        <end position="69"/>
    </location>
</feature>
<organism evidence="6 7">
    <name type="scientific">Pseudoalteromonas aurantia 208</name>
    <dbReference type="NCBI Taxonomy" id="1314867"/>
    <lineage>
        <taxon>Bacteria</taxon>
        <taxon>Pseudomonadati</taxon>
        <taxon>Pseudomonadota</taxon>
        <taxon>Gammaproteobacteria</taxon>
        <taxon>Alteromonadales</taxon>
        <taxon>Pseudoalteromonadaceae</taxon>
        <taxon>Pseudoalteromonas</taxon>
    </lineage>
</organism>
<feature type="DNA-binding region" description="H-T-H motif" evidence="4">
    <location>
        <begin position="32"/>
        <end position="51"/>
    </location>
</feature>
<evidence type="ECO:0000313" key="6">
    <source>
        <dbReference type="EMBL" id="MBE0370263.1"/>
    </source>
</evidence>
<evidence type="ECO:0000313" key="7">
    <source>
        <dbReference type="Proteomes" id="UP000615755"/>
    </source>
</evidence>
<dbReference type="PRINTS" id="PR00455">
    <property type="entry name" value="HTHTETR"/>
</dbReference>
<dbReference type="PANTHER" id="PTHR47506:SF7">
    <property type="entry name" value="TRANSCRIPTIONAL REGULATORY PROTEIN"/>
    <property type="match status" value="1"/>
</dbReference>
<comment type="caution">
    <text evidence="6">The sequence shown here is derived from an EMBL/GenBank/DDBJ whole genome shotgun (WGS) entry which is preliminary data.</text>
</comment>
<evidence type="ECO:0000259" key="5">
    <source>
        <dbReference type="PROSITE" id="PS50977"/>
    </source>
</evidence>
<keyword evidence="3" id="KW-0804">Transcription</keyword>
<proteinExistence type="predicted"/>
<dbReference type="EMBL" id="AQGV01000015">
    <property type="protein sequence ID" value="MBE0370263.1"/>
    <property type="molecule type" value="Genomic_DNA"/>
</dbReference>
<evidence type="ECO:0000256" key="2">
    <source>
        <dbReference type="ARBA" id="ARBA00023125"/>
    </source>
</evidence>
<dbReference type="Proteomes" id="UP000615755">
    <property type="component" value="Unassembled WGS sequence"/>
</dbReference>
<evidence type="ECO:0000256" key="1">
    <source>
        <dbReference type="ARBA" id="ARBA00023015"/>
    </source>
</evidence>
<keyword evidence="7" id="KW-1185">Reference proteome</keyword>
<dbReference type="SUPFAM" id="SSF46689">
    <property type="entry name" value="Homeodomain-like"/>
    <property type="match status" value="1"/>
</dbReference>
<evidence type="ECO:0000256" key="4">
    <source>
        <dbReference type="PROSITE-ProRule" id="PRU00335"/>
    </source>
</evidence>
<dbReference type="Pfam" id="PF00440">
    <property type="entry name" value="TetR_N"/>
    <property type="match status" value="1"/>
</dbReference>
<dbReference type="InterPro" id="IPR036271">
    <property type="entry name" value="Tet_transcr_reg_TetR-rel_C_sf"/>
</dbReference>
<accession>A0ABR9EKM0</accession>
<protein>
    <recommendedName>
        <fullName evidence="5">HTH tetR-type domain-containing protein</fullName>
    </recommendedName>
</protein>
<sequence length="180" mass="20223">MPWDINHKQKSRQRILEAAAKLFVEQGFDGVGIDEVMEKANMTRGAFYSHFKSKSQLYHEAIPVAGLVAKQQLEVGCQNSFKALKHNYLHQSNDTQKTQLCPIALLISDIRHRDPEIRKTYEKVFSGFVDYIDSHMDDRKGALVQAATMIGAVALAQTLTDESLKEELLSACESAAHNDM</sequence>
<dbReference type="PROSITE" id="PS50977">
    <property type="entry name" value="HTH_TETR_2"/>
    <property type="match status" value="1"/>
</dbReference>
<dbReference type="Gene3D" id="1.10.10.60">
    <property type="entry name" value="Homeodomain-like"/>
    <property type="match status" value="1"/>
</dbReference>
<dbReference type="PANTHER" id="PTHR47506">
    <property type="entry name" value="TRANSCRIPTIONAL REGULATORY PROTEIN"/>
    <property type="match status" value="1"/>
</dbReference>
<dbReference type="InterPro" id="IPR001647">
    <property type="entry name" value="HTH_TetR"/>
</dbReference>
<evidence type="ECO:0000256" key="3">
    <source>
        <dbReference type="ARBA" id="ARBA00023163"/>
    </source>
</evidence>
<dbReference type="RefSeq" id="WP_192509415.1">
    <property type="nucleotide sequence ID" value="NZ_AQGV01000015.1"/>
</dbReference>
<keyword evidence="2 4" id="KW-0238">DNA-binding</keyword>
<gene>
    <name evidence="6" type="ORF">PAUR_b0250</name>
</gene>
<keyword evidence="1" id="KW-0805">Transcription regulation</keyword>
<dbReference type="SUPFAM" id="SSF48498">
    <property type="entry name" value="Tetracyclin repressor-like, C-terminal domain"/>
    <property type="match status" value="1"/>
</dbReference>
<dbReference type="InterPro" id="IPR009057">
    <property type="entry name" value="Homeodomain-like_sf"/>
</dbReference>
<name>A0ABR9EKM0_9GAMM</name>
<dbReference type="Gene3D" id="1.10.357.10">
    <property type="entry name" value="Tetracycline Repressor, domain 2"/>
    <property type="match status" value="1"/>
</dbReference>
<reference evidence="6 7" key="1">
    <citation type="submission" date="2015-03" db="EMBL/GenBank/DDBJ databases">
        <title>Genome sequence of Pseudoalteromonas aurantia.</title>
        <authorList>
            <person name="Xie B.-B."/>
            <person name="Rong J.-C."/>
            <person name="Qin Q.-L."/>
            <person name="Zhang Y.-Z."/>
        </authorList>
    </citation>
    <scope>NUCLEOTIDE SEQUENCE [LARGE SCALE GENOMIC DNA]</scope>
    <source>
        <strain evidence="6 7">208</strain>
    </source>
</reference>